<evidence type="ECO:0000256" key="2">
    <source>
        <dbReference type="ARBA" id="ARBA00022617"/>
    </source>
</evidence>
<dbReference type="Gene3D" id="1.10.630.10">
    <property type="entry name" value="Cytochrome P450"/>
    <property type="match status" value="1"/>
</dbReference>
<protein>
    <submittedName>
        <fullName evidence="9">Cytochrome P450</fullName>
    </submittedName>
</protein>
<name>A0A401ZKG7_9CHLR</name>
<dbReference type="GO" id="GO:0016705">
    <property type="term" value="F:oxidoreductase activity, acting on paired donors, with incorporation or reduction of molecular oxygen"/>
    <property type="evidence" value="ECO:0007669"/>
    <property type="project" value="InterPro"/>
</dbReference>
<keyword evidence="5 7" id="KW-0408">Iron</keyword>
<dbReference type="GO" id="GO:0005506">
    <property type="term" value="F:iron ion binding"/>
    <property type="evidence" value="ECO:0007669"/>
    <property type="project" value="InterPro"/>
</dbReference>
<dbReference type="GO" id="GO:0004497">
    <property type="term" value="F:monooxygenase activity"/>
    <property type="evidence" value="ECO:0007669"/>
    <property type="project" value="UniProtKB-KW"/>
</dbReference>
<dbReference type="AlphaFoldDB" id="A0A401ZKG7"/>
<dbReference type="PANTHER" id="PTHR24291">
    <property type="entry name" value="CYTOCHROME P450 FAMILY 4"/>
    <property type="match status" value="1"/>
</dbReference>
<comment type="cofactor">
    <cofactor evidence="7">
        <name>heme</name>
        <dbReference type="ChEBI" id="CHEBI:30413"/>
    </cofactor>
</comment>
<keyword evidence="2 7" id="KW-0349">Heme</keyword>
<evidence type="ECO:0000256" key="3">
    <source>
        <dbReference type="ARBA" id="ARBA00022723"/>
    </source>
</evidence>
<dbReference type="PANTHER" id="PTHR24291:SF50">
    <property type="entry name" value="BIFUNCTIONAL ALBAFLAVENONE MONOOXYGENASE_TERPENE SYNTHASE"/>
    <property type="match status" value="1"/>
</dbReference>
<dbReference type="SUPFAM" id="SSF48264">
    <property type="entry name" value="Cytochrome P450"/>
    <property type="match status" value="1"/>
</dbReference>
<evidence type="ECO:0000256" key="4">
    <source>
        <dbReference type="ARBA" id="ARBA00023002"/>
    </source>
</evidence>
<keyword evidence="4 8" id="KW-0560">Oxidoreductase</keyword>
<dbReference type="RefSeq" id="WP_160146057.1">
    <property type="nucleotide sequence ID" value="NZ_BIFQ01000001.1"/>
</dbReference>
<dbReference type="OrthoDB" id="9789468at2"/>
<evidence type="ECO:0000256" key="1">
    <source>
        <dbReference type="ARBA" id="ARBA00010617"/>
    </source>
</evidence>
<dbReference type="PRINTS" id="PR00385">
    <property type="entry name" value="P450"/>
</dbReference>
<dbReference type="InterPro" id="IPR050196">
    <property type="entry name" value="Cytochrome_P450_Monoox"/>
</dbReference>
<dbReference type="PRINTS" id="PR00463">
    <property type="entry name" value="EP450I"/>
</dbReference>
<gene>
    <name evidence="9" type="ORF">KDAU_46750</name>
</gene>
<dbReference type="PROSITE" id="PS00086">
    <property type="entry name" value="CYTOCHROME_P450"/>
    <property type="match status" value="1"/>
</dbReference>
<dbReference type="EMBL" id="BIFQ01000001">
    <property type="protein sequence ID" value="GCE07346.1"/>
    <property type="molecule type" value="Genomic_DNA"/>
</dbReference>
<keyword evidence="3 7" id="KW-0479">Metal-binding</keyword>
<dbReference type="InterPro" id="IPR002401">
    <property type="entry name" value="Cyt_P450_E_grp-I"/>
</dbReference>
<keyword evidence="10" id="KW-1185">Reference proteome</keyword>
<evidence type="ECO:0000256" key="6">
    <source>
        <dbReference type="ARBA" id="ARBA00023033"/>
    </source>
</evidence>
<dbReference type="InterPro" id="IPR036396">
    <property type="entry name" value="Cyt_P450_sf"/>
</dbReference>
<evidence type="ECO:0000313" key="9">
    <source>
        <dbReference type="EMBL" id="GCE07346.1"/>
    </source>
</evidence>
<sequence length="450" mass="51578">MDATRPKPTLPPGPKPLPVLGNNHSFVKDPLNFLQTLHQTYGPMATIYMTDTPSVVLFEPEHIHYVLAENPRNFTSAEFAQGLQEFTGHGLFNLDGDTHRQQRRLVQPAFHRKRVDSYADTMRQYTLEMLDSWKVGDQLALDQELQQLTMRIVAKCLFNVDLGLRNSNLGQAFTDILENQPRLLETILKLRIDLPFTDYGKRQRGKRIIDKVIYQLIAQRRQEGGDEGDFLSMLLATTEDGHGLSDTQIRDHIMTFVAAGHETSSNTLAWTFYLLGLAQNESKYATLYQELTSQLRGQAPSLGDLSKIPYTEWTINETLRLYPPAYLIGRRAREEFTLGEYTLSAGTFVLISKWVLHRRPDLWEAANEFRPERWRPENAKNIVPWSYIPFGAGPRMCIGMPFAQLEMRILLATMLQRFKFRIAPGFKMQTDPLITLRPKNGLQVILEPVS</sequence>
<evidence type="ECO:0000313" key="10">
    <source>
        <dbReference type="Proteomes" id="UP000287224"/>
    </source>
</evidence>
<keyword evidence="6 8" id="KW-0503">Monooxygenase</keyword>
<proteinExistence type="inferred from homology"/>
<organism evidence="9 10">
    <name type="scientific">Dictyobacter aurantiacus</name>
    <dbReference type="NCBI Taxonomy" id="1936993"/>
    <lineage>
        <taxon>Bacteria</taxon>
        <taxon>Bacillati</taxon>
        <taxon>Chloroflexota</taxon>
        <taxon>Ktedonobacteria</taxon>
        <taxon>Ktedonobacterales</taxon>
        <taxon>Dictyobacteraceae</taxon>
        <taxon>Dictyobacter</taxon>
    </lineage>
</organism>
<evidence type="ECO:0000256" key="7">
    <source>
        <dbReference type="PIRSR" id="PIRSR602401-1"/>
    </source>
</evidence>
<dbReference type="GO" id="GO:0020037">
    <property type="term" value="F:heme binding"/>
    <property type="evidence" value="ECO:0007669"/>
    <property type="project" value="InterPro"/>
</dbReference>
<accession>A0A401ZKG7</accession>
<dbReference type="InterPro" id="IPR017972">
    <property type="entry name" value="Cyt_P450_CS"/>
</dbReference>
<reference evidence="10" key="1">
    <citation type="submission" date="2018-12" db="EMBL/GenBank/DDBJ databases">
        <title>Tengunoibacter tsumagoiensis gen. nov., sp. nov., Dictyobacter kobayashii sp. nov., D. alpinus sp. nov., and D. joshuensis sp. nov. and description of Dictyobacteraceae fam. nov. within the order Ktedonobacterales isolated from Tengu-no-mugimeshi.</title>
        <authorList>
            <person name="Wang C.M."/>
            <person name="Zheng Y."/>
            <person name="Sakai Y."/>
            <person name="Toyoda A."/>
            <person name="Minakuchi Y."/>
            <person name="Abe K."/>
            <person name="Yokota A."/>
            <person name="Yabe S."/>
        </authorList>
    </citation>
    <scope>NUCLEOTIDE SEQUENCE [LARGE SCALE GENOMIC DNA]</scope>
    <source>
        <strain evidence="10">S-27</strain>
    </source>
</reference>
<comment type="similarity">
    <text evidence="1 8">Belongs to the cytochrome P450 family.</text>
</comment>
<feature type="binding site" description="axial binding residue" evidence="7">
    <location>
        <position position="397"/>
    </location>
    <ligand>
        <name>heme</name>
        <dbReference type="ChEBI" id="CHEBI:30413"/>
    </ligand>
    <ligandPart>
        <name>Fe</name>
        <dbReference type="ChEBI" id="CHEBI:18248"/>
    </ligandPart>
</feature>
<comment type="caution">
    <text evidence="9">The sequence shown here is derived from an EMBL/GenBank/DDBJ whole genome shotgun (WGS) entry which is preliminary data.</text>
</comment>
<evidence type="ECO:0000256" key="5">
    <source>
        <dbReference type="ARBA" id="ARBA00023004"/>
    </source>
</evidence>
<evidence type="ECO:0000256" key="8">
    <source>
        <dbReference type="RuleBase" id="RU000461"/>
    </source>
</evidence>
<dbReference type="Pfam" id="PF00067">
    <property type="entry name" value="p450"/>
    <property type="match status" value="1"/>
</dbReference>
<dbReference type="Proteomes" id="UP000287224">
    <property type="component" value="Unassembled WGS sequence"/>
</dbReference>
<dbReference type="InterPro" id="IPR001128">
    <property type="entry name" value="Cyt_P450"/>
</dbReference>